<dbReference type="PROSITE" id="PS50887">
    <property type="entry name" value="GGDEF"/>
    <property type="match status" value="1"/>
</dbReference>
<dbReference type="Gene3D" id="3.30.70.270">
    <property type="match status" value="1"/>
</dbReference>
<dbReference type="InterPro" id="IPR043128">
    <property type="entry name" value="Rev_trsase/Diguanyl_cyclase"/>
</dbReference>
<dbReference type="PANTHER" id="PTHR45138">
    <property type="entry name" value="REGULATORY COMPONENTS OF SENSORY TRANSDUCTION SYSTEM"/>
    <property type="match status" value="1"/>
</dbReference>
<evidence type="ECO:0000313" key="8">
    <source>
        <dbReference type="Proteomes" id="UP000243488"/>
    </source>
</evidence>
<dbReference type="RefSeq" id="WP_080051342.1">
    <property type="nucleotide sequence ID" value="NZ_CP020100.1"/>
</dbReference>
<dbReference type="FunFam" id="3.30.70.270:FF:000001">
    <property type="entry name" value="Diguanylate cyclase domain protein"/>
    <property type="match status" value="1"/>
</dbReference>
<dbReference type="InterPro" id="IPR050469">
    <property type="entry name" value="Diguanylate_Cyclase"/>
</dbReference>
<dbReference type="SMART" id="SM00267">
    <property type="entry name" value="GGDEF"/>
    <property type="match status" value="1"/>
</dbReference>
<dbReference type="Pfam" id="PF00990">
    <property type="entry name" value="GGDEF"/>
    <property type="match status" value="1"/>
</dbReference>
<dbReference type="NCBIfam" id="TIGR00254">
    <property type="entry name" value="GGDEF"/>
    <property type="match status" value="1"/>
</dbReference>
<evidence type="ECO:0000256" key="3">
    <source>
        <dbReference type="ARBA" id="ARBA00012528"/>
    </source>
</evidence>
<dbReference type="EC" id="2.7.7.65" evidence="3"/>
<proteinExistence type="predicted"/>
<evidence type="ECO:0000256" key="4">
    <source>
        <dbReference type="ARBA" id="ARBA00022777"/>
    </source>
</evidence>
<dbReference type="GO" id="GO:1902201">
    <property type="term" value="P:negative regulation of bacterial-type flagellum-dependent cell motility"/>
    <property type="evidence" value="ECO:0007669"/>
    <property type="project" value="TreeGrafter"/>
</dbReference>
<keyword evidence="4" id="KW-0418">Kinase</keyword>
<dbReference type="GO" id="GO:0052621">
    <property type="term" value="F:diguanylate cyclase activity"/>
    <property type="evidence" value="ECO:0007669"/>
    <property type="project" value="UniProtKB-EC"/>
</dbReference>
<evidence type="ECO:0000313" key="7">
    <source>
        <dbReference type="EMBL" id="AQZ96434.1"/>
    </source>
</evidence>
<dbReference type="SUPFAM" id="SSF55785">
    <property type="entry name" value="PYP-like sensor domain (PAS domain)"/>
    <property type="match status" value="1"/>
</dbReference>
<comment type="cofactor">
    <cofactor evidence="1">
        <name>Mg(2+)</name>
        <dbReference type="ChEBI" id="CHEBI:18420"/>
    </cofactor>
</comment>
<dbReference type="InterPro" id="IPR013656">
    <property type="entry name" value="PAS_4"/>
</dbReference>
<dbReference type="InterPro" id="IPR035965">
    <property type="entry name" value="PAS-like_dom_sf"/>
</dbReference>
<dbReference type="GO" id="GO:0016301">
    <property type="term" value="F:kinase activity"/>
    <property type="evidence" value="ECO:0007669"/>
    <property type="project" value="UniProtKB-KW"/>
</dbReference>
<dbReference type="GO" id="GO:0043709">
    <property type="term" value="P:cell adhesion involved in single-species biofilm formation"/>
    <property type="evidence" value="ECO:0007669"/>
    <property type="project" value="TreeGrafter"/>
</dbReference>
<dbReference type="Gene3D" id="3.30.450.20">
    <property type="entry name" value="PAS domain"/>
    <property type="match status" value="1"/>
</dbReference>
<dbReference type="STRING" id="1931241.BVH74_17480"/>
<evidence type="ECO:0000256" key="5">
    <source>
        <dbReference type="ARBA" id="ARBA00034247"/>
    </source>
</evidence>
<evidence type="ECO:0000259" key="6">
    <source>
        <dbReference type="PROSITE" id="PS50887"/>
    </source>
</evidence>
<reference evidence="7 8" key="1">
    <citation type="submission" date="2017-03" db="EMBL/GenBank/DDBJ databases">
        <title>Complete genome sequence of the novel DNRA strain Pseudomonas sp. S-6-2 isolated from Chinese polluted river sediment. Journal of Biotechnology.</title>
        <authorList>
            <person name="Li J."/>
            <person name="Xiang F."/>
            <person name="Wang L."/>
            <person name="Xi L."/>
            <person name="Liu J."/>
        </authorList>
    </citation>
    <scope>NUCLEOTIDE SEQUENCE [LARGE SCALE GENOMIC DNA]</scope>
    <source>
        <strain evidence="7 8">S-6-2</strain>
    </source>
</reference>
<dbReference type="PANTHER" id="PTHR45138:SF9">
    <property type="entry name" value="DIGUANYLATE CYCLASE DGCM-RELATED"/>
    <property type="match status" value="1"/>
</dbReference>
<dbReference type="Proteomes" id="UP000243488">
    <property type="component" value="Chromosome"/>
</dbReference>
<dbReference type="NCBIfam" id="TIGR00229">
    <property type="entry name" value="sensory_box"/>
    <property type="match status" value="1"/>
</dbReference>
<gene>
    <name evidence="7" type="ORF">BVH74_17480</name>
</gene>
<dbReference type="InterPro" id="IPR000160">
    <property type="entry name" value="GGDEF_dom"/>
</dbReference>
<comment type="subcellular location">
    <subcellularLocation>
        <location evidence="2">Cell inner membrane</location>
    </subcellularLocation>
</comment>
<dbReference type="InterPro" id="IPR029787">
    <property type="entry name" value="Nucleotide_cyclase"/>
</dbReference>
<feature type="domain" description="GGDEF" evidence="6">
    <location>
        <begin position="190"/>
        <end position="325"/>
    </location>
</feature>
<dbReference type="EMBL" id="CP020100">
    <property type="protein sequence ID" value="AQZ96434.1"/>
    <property type="molecule type" value="Genomic_DNA"/>
</dbReference>
<dbReference type="SUPFAM" id="SSF55073">
    <property type="entry name" value="Nucleotide cyclase"/>
    <property type="match status" value="1"/>
</dbReference>
<comment type="catalytic activity">
    <reaction evidence="5">
        <text>2 GTP = 3',3'-c-di-GMP + 2 diphosphate</text>
        <dbReference type="Rhea" id="RHEA:24898"/>
        <dbReference type="ChEBI" id="CHEBI:33019"/>
        <dbReference type="ChEBI" id="CHEBI:37565"/>
        <dbReference type="ChEBI" id="CHEBI:58805"/>
        <dbReference type="EC" id="2.7.7.65"/>
    </reaction>
</comment>
<dbReference type="InterPro" id="IPR000014">
    <property type="entry name" value="PAS"/>
</dbReference>
<sequence>MVDNVFGDAMDVELFEGVAPEAHLDKKFYRAVLDSLEDQLALINVEGQIFFVNRSWINFAQCNGLTYDFDWVGKNYLSVCKAATSCGDDDAVQVVAGLEAVLSGRLKHFRHEYPCHSPGEQRWFILRVLPVQYPGIRCFAVSHQDITQRKLVEQAVEHSAQHDPLTGLANRRRFEGFLARSWRRGQRAVSPLSLLMIDLDNFKPFNDSYGHLDGDRALVRVAAVLQRCARRDTDLAVRYGGDEFVLVLRDTDAEGALRVARGVIDGVAALALASPDGAKVGASVGLVTRVPGKAADCPDCQTLLRLADDALYQVKDAGGGALVCA</sequence>
<evidence type="ECO:0000256" key="1">
    <source>
        <dbReference type="ARBA" id="ARBA00001946"/>
    </source>
</evidence>
<dbReference type="AlphaFoldDB" id="A0A1V0B9H7"/>
<name>A0A1V0B9H7_9GAMM</name>
<protein>
    <recommendedName>
        <fullName evidence="3">diguanylate cyclase</fullName>
        <ecNumber evidence="3">2.7.7.65</ecNumber>
    </recommendedName>
</protein>
<keyword evidence="4" id="KW-0808">Transferase</keyword>
<dbReference type="Pfam" id="PF08448">
    <property type="entry name" value="PAS_4"/>
    <property type="match status" value="1"/>
</dbReference>
<dbReference type="GO" id="GO:0005886">
    <property type="term" value="C:plasma membrane"/>
    <property type="evidence" value="ECO:0007669"/>
    <property type="project" value="UniProtKB-SubCell"/>
</dbReference>
<dbReference type="CDD" id="cd01949">
    <property type="entry name" value="GGDEF"/>
    <property type="match status" value="1"/>
</dbReference>
<accession>A0A1V0B9H7</accession>
<keyword evidence="8" id="KW-1185">Reference proteome</keyword>
<dbReference type="KEGG" id="ppha:BVH74_17480"/>
<evidence type="ECO:0000256" key="2">
    <source>
        <dbReference type="ARBA" id="ARBA00004533"/>
    </source>
</evidence>
<organism evidence="7 8">
    <name type="scientific">Halopseudomonas phragmitis</name>
    <dbReference type="NCBI Taxonomy" id="1931241"/>
    <lineage>
        <taxon>Bacteria</taxon>
        <taxon>Pseudomonadati</taxon>
        <taxon>Pseudomonadota</taxon>
        <taxon>Gammaproteobacteria</taxon>
        <taxon>Pseudomonadales</taxon>
        <taxon>Pseudomonadaceae</taxon>
        <taxon>Halopseudomonas</taxon>
    </lineage>
</organism>